<organism evidence="7">
    <name type="scientific">hydrothermal vent metagenome</name>
    <dbReference type="NCBI Taxonomy" id="652676"/>
    <lineage>
        <taxon>unclassified sequences</taxon>
        <taxon>metagenomes</taxon>
        <taxon>ecological metagenomes</taxon>
    </lineage>
</organism>
<feature type="non-terminal residue" evidence="7">
    <location>
        <position position="1"/>
    </location>
</feature>
<keyword evidence="3 6" id="KW-0812">Transmembrane</keyword>
<name>A0A3B1BKH4_9ZZZZ</name>
<reference evidence="7" key="1">
    <citation type="submission" date="2018-06" db="EMBL/GenBank/DDBJ databases">
        <authorList>
            <person name="Zhirakovskaya E."/>
        </authorList>
    </citation>
    <scope>NUCLEOTIDE SEQUENCE</scope>
</reference>
<keyword evidence="5 6" id="KW-0472">Membrane</keyword>
<feature type="transmembrane region" description="Helical" evidence="6">
    <location>
        <begin position="6"/>
        <end position="24"/>
    </location>
</feature>
<gene>
    <name evidence="7" type="ORF">MNBD_NITROSPINAE03-1960</name>
</gene>
<dbReference type="Pfam" id="PF03706">
    <property type="entry name" value="LPG_synthase_TM"/>
    <property type="match status" value="1"/>
</dbReference>
<evidence type="ECO:0000256" key="6">
    <source>
        <dbReference type="SAM" id="Phobius"/>
    </source>
</evidence>
<keyword evidence="4 6" id="KW-1133">Transmembrane helix</keyword>
<sequence length="100" mass="11052">PFNYFIFQAFNLDLPISASFLVLLSQILGVMVPSAPGFIGVFHAATIAGLMFYGVDSELALSVALTLHIIMFTMQTIPGLIFLWVEQYSLRDIKHAADDE</sequence>
<evidence type="ECO:0000313" key="7">
    <source>
        <dbReference type="EMBL" id="VAX16622.1"/>
    </source>
</evidence>
<evidence type="ECO:0000256" key="2">
    <source>
        <dbReference type="ARBA" id="ARBA00022475"/>
    </source>
</evidence>
<accession>A0A3B1BKH4</accession>
<dbReference type="InterPro" id="IPR022791">
    <property type="entry name" value="L-PG_synthase/AglD"/>
</dbReference>
<evidence type="ECO:0000256" key="1">
    <source>
        <dbReference type="ARBA" id="ARBA00004651"/>
    </source>
</evidence>
<comment type="subcellular location">
    <subcellularLocation>
        <location evidence="1">Cell membrane</location>
        <topology evidence="1">Multi-pass membrane protein</topology>
    </subcellularLocation>
</comment>
<dbReference type="GO" id="GO:0005886">
    <property type="term" value="C:plasma membrane"/>
    <property type="evidence" value="ECO:0007669"/>
    <property type="project" value="UniProtKB-SubCell"/>
</dbReference>
<evidence type="ECO:0000256" key="5">
    <source>
        <dbReference type="ARBA" id="ARBA00023136"/>
    </source>
</evidence>
<feature type="transmembrane region" description="Helical" evidence="6">
    <location>
        <begin position="36"/>
        <end position="55"/>
    </location>
</feature>
<proteinExistence type="predicted"/>
<keyword evidence="2" id="KW-1003">Cell membrane</keyword>
<protein>
    <submittedName>
        <fullName evidence="7">Uncharacterized protein</fullName>
    </submittedName>
</protein>
<dbReference type="PANTHER" id="PTHR39087:SF2">
    <property type="entry name" value="UPF0104 MEMBRANE PROTEIN MJ1595"/>
    <property type="match status" value="1"/>
</dbReference>
<dbReference type="AlphaFoldDB" id="A0A3B1BKH4"/>
<evidence type="ECO:0000256" key="3">
    <source>
        <dbReference type="ARBA" id="ARBA00022692"/>
    </source>
</evidence>
<evidence type="ECO:0000256" key="4">
    <source>
        <dbReference type="ARBA" id="ARBA00022989"/>
    </source>
</evidence>
<feature type="transmembrane region" description="Helical" evidence="6">
    <location>
        <begin position="61"/>
        <end position="85"/>
    </location>
</feature>
<dbReference type="EMBL" id="UOGB01000062">
    <property type="protein sequence ID" value="VAX16622.1"/>
    <property type="molecule type" value="Genomic_DNA"/>
</dbReference>
<dbReference type="PANTHER" id="PTHR39087">
    <property type="entry name" value="UPF0104 MEMBRANE PROTEIN MJ1595"/>
    <property type="match status" value="1"/>
</dbReference>